<dbReference type="EMBL" id="ML208321">
    <property type="protein sequence ID" value="TFK69971.1"/>
    <property type="molecule type" value="Genomic_DNA"/>
</dbReference>
<evidence type="ECO:0000313" key="2">
    <source>
        <dbReference type="Proteomes" id="UP000308600"/>
    </source>
</evidence>
<gene>
    <name evidence="1" type="ORF">BDN72DRAFT_767233</name>
</gene>
<reference evidence="1 2" key="1">
    <citation type="journal article" date="2019" name="Nat. Ecol. Evol.">
        <title>Megaphylogeny resolves global patterns of mushroom evolution.</title>
        <authorList>
            <person name="Varga T."/>
            <person name="Krizsan K."/>
            <person name="Foldi C."/>
            <person name="Dima B."/>
            <person name="Sanchez-Garcia M."/>
            <person name="Sanchez-Ramirez S."/>
            <person name="Szollosi G.J."/>
            <person name="Szarkandi J.G."/>
            <person name="Papp V."/>
            <person name="Albert L."/>
            <person name="Andreopoulos W."/>
            <person name="Angelini C."/>
            <person name="Antonin V."/>
            <person name="Barry K.W."/>
            <person name="Bougher N.L."/>
            <person name="Buchanan P."/>
            <person name="Buyck B."/>
            <person name="Bense V."/>
            <person name="Catcheside P."/>
            <person name="Chovatia M."/>
            <person name="Cooper J."/>
            <person name="Damon W."/>
            <person name="Desjardin D."/>
            <person name="Finy P."/>
            <person name="Geml J."/>
            <person name="Haridas S."/>
            <person name="Hughes K."/>
            <person name="Justo A."/>
            <person name="Karasinski D."/>
            <person name="Kautmanova I."/>
            <person name="Kiss B."/>
            <person name="Kocsube S."/>
            <person name="Kotiranta H."/>
            <person name="LaButti K.M."/>
            <person name="Lechner B.E."/>
            <person name="Liimatainen K."/>
            <person name="Lipzen A."/>
            <person name="Lukacs Z."/>
            <person name="Mihaltcheva S."/>
            <person name="Morgado L.N."/>
            <person name="Niskanen T."/>
            <person name="Noordeloos M.E."/>
            <person name="Ohm R.A."/>
            <person name="Ortiz-Santana B."/>
            <person name="Ovrebo C."/>
            <person name="Racz N."/>
            <person name="Riley R."/>
            <person name="Savchenko A."/>
            <person name="Shiryaev A."/>
            <person name="Soop K."/>
            <person name="Spirin V."/>
            <person name="Szebenyi C."/>
            <person name="Tomsovsky M."/>
            <person name="Tulloss R.E."/>
            <person name="Uehling J."/>
            <person name="Grigoriev I.V."/>
            <person name="Vagvolgyi C."/>
            <person name="Papp T."/>
            <person name="Martin F.M."/>
            <person name="Miettinen O."/>
            <person name="Hibbett D.S."/>
            <person name="Nagy L.G."/>
        </authorList>
    </citation>
    <scope>NUCLEOTIDE SEQUENCE [LARGE SCALE GENOMIC DNA]</scope>
    <source>
        <strain evidence="1 2">NL-1719</strain>
    </source>
</reference>
<organism evidence="1 2">
    <name type="scientific">Pluteus cervinus</name>
    <dbReference type="NCBI Taxonomy" id="181527"/>
    <lineage>
        <taxon>Eukaryota</taxon>
        <taxon>Fungi</taxon>
        <taxon>Dikarya</taxon>
        <taxon>Basidiomycota</taxon>
        <taxon>Agaricomycotina</taxon>
        <taxon>Agaricomycetes</taxon>
        <taxon>Agaricomycetidae</taxon>
        <taxon>Agaricales</taxon>
        <taxon>Pluteineae</taxon>
        <taxon>Pluteaceae</taxon>
        <taxon>Pluteus</taxon>
    </lineage>
</organism>
<evidence type="ECO:0000313" key="1">
    <source>
        <dbReference type="EMBL" id="TFK69971.1"/>
    </source>
</evidence>
<sequence length="278" mass="32142">MSLYPSTSSSKAAHPPGLTEFEILKASHKFLRENDQSEESLSWNEQLAAKYYANLYREFAVCDLKHYKTGNFALRWRTEDEVLLGAGETTCGNTRCEHHSPPRYQNDPKPSLSTLELPFAYVEHGEGKSALVKVVLCGKCLKKLLYKRRKEKERELEKELEKEGALPVEGDVDPEGEKERPQVDVPLESGTRLRSRSPKPSNPDRGERKDQELDRDKKRRRSAEGEQAELPRSKYRTSRREQDYNIARARRRNSRSRSPMERPRQAKPSSRRRSLSKS</sequence>
<keyword evidence="2" id="KW-1185">Reference proteome</keyword>
<proteinExistence type="predicted"/>
<protein>
    <submittedName>
        <fullName evidence="1">Uncharacterized protein</fullName>
    </submittedName>
</protein>
<accession>A0ACD3AWH8</accession>
<name>A0ACD3AWH8_9AGAR</name>
<dbReference type="Proteomes" id="UP000308600">
    <property type="component" value="Unassembled WGS sequence"/>
</dbReference>